<dbReference type="EMBL" id="JANPWZ010000189">
    <property type="protein sequence ID" value="KAJ3578633.1"/>
    <property type="molecule type" value="Genomic_DNA"/>
</dbReference>
<evidence type="ECO:0000259" key="1">
    <source>
        <dbReference type="Pfam" id="PF06985"/>
    </source>
</evidence>
<feature type="domain" description="DUF8212" evidence="2">
    <location>
        <begin position="214"/>
        <end position="277"/>
    </location>
</feature>
<dbReference type="VEuPathDB" id="FungiDB:F4678DRAFT_468042"/>
<organism evidence="3 4">
    <name type="scientific">Xylaria arbuscula</name>
    <dbReference type="NCBI Taxonomy" id="114810"/>
    <lineage>
        <taxon>Eukaryota</taxon>
        <taxon>Fungi</taxon>
        <taxon>Dikarya</taxon>
        <taxon>Ascomycota</taxon>
        <taxon>Pezizomycotina</taxon>
        <taxon>Sordariomycetes</taxon>
        <taxon>Xylariomycetidae</taxon>
        <taxon>Xylariales</taxon>
        <taxon>Xylariaceae</taxon>
        <taxon>Xylaria</taxon>
    </lineage>
</organism>
<accession>A0A9W8TPM9</accession>
<dbReference type="AlphaFoldDB" id="A0A9W8TPM9"/>
<comment type="caution">
    <text evidence="3">The sequence shown here is derived from an EMBL/GenBank/DDBJ whole genome shotgun (WGS) entry which is preliminary data.</text>
</comment>
<dbReference type="InterPro" id="IPR010730">
    <property type="entry name" value="HET"/>
</dbReference>
<evidence type="ECO:0000259" key="2">
    <source>
        <dbReference type="Pfam" id="PF26640"/>
    </source>
</evidence>
<dbReference type="InterPro" id="IPR058525">
    <property type="entry name" value="DUF8212"/>
</dbReference>
<feature type="domain" description="Heterokaryon incompatibility" evidence="1">
    <location>
        <begin position="22"/>
        <end position="112"/>
    </location>
</feature>
<sequence>MRLINTSTLEVHEFTGDSTKEYAILSHTWGEDECTLQGMSTAEVQKRAGYAKIQLCCTQARLDGLDWAWVDTCCIDKTSTTELSEAINSMFRWYSNAKVCYAYLADVNDKDGFASSRWFSRGWTLQELIAPKVLRFYSSNWTLLGFKSELCDALQRITGIDTFVLETGHFSQICVAKRMSWASRRETTRSEDRAYSLMGIFNVNMPLIYGEGKNAFTRLQQEILRVSDDQSLFAWGAPEVFVDIHKFPHTPLGSLDTPIRRGLFADSPMDFSSTHDILQARSPFISPPPVIYGNGVRVQYPVVELGSYSFIVLGCTTRSAPRAYITVPLKNGNPYYARHGPLVLVFPGDWTTAKSKALVVKEPPAEIIPALPASFRILRAPNELRASKKDQYILDEVFCLPRAAYHPREHSIFVTPGVRGPCAALFFTFGIAFEETARSGAGRFPVRSFAIVLGFSKYPWAIFVPILRDTHADEDFYTICRHTRRLISFCMTKSQLKDKLRQGDMIGLQRRNHYFDHPLCEHAVKGLKLDFYRHLRLSVSLDIDQINLVDETVFVSIDIYEIDSNHALSKPGFVHSNYVEYRPGEEGPSRRKPYFLNWVTMHELEWFQDRMTTKHPGVEWFDTPGSMID</sequence>
<dbReference type="Pfam" id="PF26640">
    <property type="entry name" value="DUF8212"/>
    <property type="match status" value="1"/>
</dbReference>
<keyword evidence="4" id="KW-1185">Reference proteome</keyword>
<evidence type="ECO:0000313" key="4">
    <source>
        <dbReference type="Proteomes" id="UP001148614"/>
    </source>
</evidence>
<evidence type="ECO:0000313" key="3">
    <source>
        <dbReference type="EMBL" id="KAJ3578633.1"/>
    </source>
</evidence>
<dbReference type="Proteomes" id="UP001148614">
    <property type="component" value="Unassembled WGS sequence"/>
</dbReference>
<gene>
    <name evidence="3" type="ORF">NPX13_g1938</name>
</gene>
<proteinExistence type="predicted"/>
<reference evidence="3" key="1">
    <citation type="submission" date="2022-07" db="EMBL/GenBank/DDBJ databases">
        <title>Genome Sequence of Xylaria arbuscula.</title>
        <authorList>
            <person name="Buettner E."/>
        </authorList>
    </citation>
    <scope>NUCLEOTIDE SEQUENCE</scope>
    <source>
        <strain evidence="3">VT107</strain>
    </source>
</reference>
<protein>
    <recommendedName>
        <fullName evidence="5">Heterokaryon incompatibility domain-containing protein</fullName>
    </recommendedName>
</protein>
<dbReference type="PANTHER" id="PTHR10622">
    <property type="entry name" value="HET DOMAIN-CONTAINING PROTEIN"/>
    <property type="match status" value="1"/>
</dbReference>
<name>A0A9W8TPM9_9PEZI</name>
<dbReference type="PANTHER" id="PTHR10622:SF10">
    <property type="entry name" value="HET DOMAIN-CONTAINING PROTEIN"/>
    <property type="match status" value="1"/>
</dbReference>
<evidence type="ECO:0008006" key="5">
    <source>
        <dbReference type="Google" id="ProtNLM"/>
    </source>
</evidence>
<dbReference type="Pfam" id="PF06985">
    <property type="entry name" value="HET"/>
    <property type="match status" value="1"/>
</dbReference>